<proteinExistence type="predicted"/>
<protein>
    <submittedName>
        <fullName evidence="4">Uncharacterized protein</fullName>
    </submittedName>
</protein>
<feature type="coiled-coil region" evidence="1">
    <location>
        <begin position="184"/>
        <end position="214"/>
    </location>
</feature>
<keyword evidence="3" id="KW-1133">Transmembrane helix</keyword>
<keyword evidence="1" id="KW-0175">Coiled coil</keyword>
<feature type="transmembrane region" description="Helical" evidence="3">
    <location>
        <begin position="58"/>
        <end position="77"/>
    </location>
</feature>
<sequence>MIKENVGSHSGKMDSCESINGEKVGSRRHKEIVSDIFRTSRIRHNSIKLPKCNISRGLLMAIVLFILFSILIIWFIFSNDAIEENIESKWQKSLGKNDTVDFPLYDYALSNDKLNLSNKLFILFTTVFIVLAIVSFVFIGALVHYFQKPKFYGTASRSQSIVSSIFSHHNHHNHLYYLDRDIIREDQMEKKKRAKKKSKKLDQQIDEIASAERNILMNPTIIINEIESL</sequence>
<evidence type="ECO:0000256" key="3">
    <source>
        <dbReference type="SAM" id="Phobius"/>
    </source>
</evidence>
<gene>
    <name evidence="4" type="ORF">BpHYR1_027353</name>
</gene>
<feature type="transmembrane region" description="Helical" evidence="3">
    <location>
        <begin position="120"/>
        <end position="143"/>
    </location>
</feature>
<keyword evidence="3" id="KW-0472">Membrane</keyword>
<dbReference type="AlphaFoldDB" id="A0A3M7PY72"/>
<accession>A0A3M7PY72</accession>
<reference evidence="4 5" key="1">
    <citation type="journal article" date="2018" name="Sci. Rep.">
        <title>Genomic signatures of local adaptation to the degree of environmental predictability in rotifers.</title>
        <authorList>
            <person name="Franch-Gras L."/>
            <person name="Hahn C."/>
            <person name="Garcia-Roger E.M."/>
            <person name="Carmona M.J."/>
            <person name="Serra M."/>
            <person name="Gomez A."/>
        </authorList>
    </citation>
    <scope>NUCLEOTIDE SEQUENCE [LARGE SCALE GENOMIC DNA]</scope>
    <source>
        <strain evidence="4">HYR1</strain>
    </source>
</reference>
<comment type="caution">
    <text evidence="4">The sequence shown here is derived from an EMBL/GenBank/DDBJ whole genome shotgun (WGS) entry which is preliminary data.</text>
</comment>
<dbReference type="Proteomes" id="UP000276133">
    <property type="component" value="Unassembled WGS sequence"/>
</dbReference>
<dbReference type="OrthoDB" id="10597723at2759"/>
<name>A0A3M7PY72_BRAPC</name>
<evidence type="ECO:0000256" key="2">
    <source>
        <dbReference type="SAM" id="MobiDB-lite"/>
    </source>
</evidence>
<evidence type="ECO:0000313" key="5">
    <source>
        <dbReference type="Proteomes" id="UP000276133"/>
    </source>
</evidence>
<feature type="region of interest" description="Disordered" evidence="2">
    <location>
        <begin position="1"/>
        <end position="23"/>
    </location>
</feature>
<keyword evidence="3" id="KW-0812">Transmembrane</keyword>
<evidence type="ECO:0000313" key="4">
    <source>
        <dbReference type="EMBL" id="RNA03725.1"/>
    </source>
</evidence>
<evidence type="ECO:0000256" key="1">
    <source>
        <dbReference type="SAM" id="Coils"/>
    </source>
</evidence>
<keyword evidence="5" id="KW-1185">Reference proteome</keyword>
<dbReference type="EMBL" id="REGN01008385">
    <property type="protein sequence ID" value="RNA03725.1"/>
    <property type="molecule type" value="Genomic_DNA"/>
</dbReference>
<organism evidence="4 5">
    <name type="scientific">Brachionus plicatilis</name>
    <name type="common">Marine rotifer</name>
    <name type="synonym">Brachionus muelleri</name>
    <dbReference type="NCBI Taxonomy" id="10195"/>
    <lineage>
        <taxon>Eukaryota</taxon>
        <taxon>Metazoa</taxon>
        <taxon>Spiralia</taxon>
        <taxon>Gnathifera</taxon>
        <taxon>Rotifera</taxon>
        <taxon>Eurotatoria</taxon>
        <taxon>Monogononta</taxon>
        <taxon>Pseudotrocha</taxon>
        <taxon>Ploima</taxon>
        <taxon>Brachionidae</taxon>
        <taxon>Brachionus</taxon>
    </lineage>
</organism>